<evidence type="ECO:0000256" key="2">
    <source>
        <dbReference type="ARBA" id="ARBA00004174"/>
    </source>
</evidence>
<dbReference type="Pfam" id="PF00067">
    <property type="entry name" value="p450"/>
    <property type="match status" value="1"/>
</dbReference>
<comment type="cofactor">
    <cofactor evidence="1 13">
        <name>heme</name>
        <dbReference type="ChEBI" id="CHEBI:30413"/>
    </cofactor>
</comment>
<gene>
    <name evidence="15" type="ORF">J437_LFUL002107</name>
</gene>
<dbReference type="OrthoDB" id="1470350at2759"/>
<keyword evidence="7" id="KW-0256">Endoplasmic reticulum</keyword>
<comment type="similarity">
    <text evidence="4 14">Belongs to the cytochrome P450 family.</text>
</comment>
<evidence type="ECO:0000313" key="15">
    <source>
        <dbReference type="EMBL" id="KAG8222111.1"/>
    </source>
</evidence>
<evidence type="ECO:0000256" key="1">
    <source>
        <dbReference type="ARBA" id="ARBA00001971"/>
    </source>
</evidence>
<evidence type="ECO:0000256" key="6">
    <source>
        <dbReference type="ARBA" id="ARBA00022723"/>
    </source>
</evidence>
<name>A0A8K0NU84_LADFU</name>
<keyword evidence="12" id="KW-0472">Membrane</keyword>
<reference evidence="15" key="2">
    <citation type="submission" date="2017-10" db="EMBL/GenBank/DDBJ databases">
        <title>Ladona fulva Genome sequencing and assembly.</title>
        <authorList>
            <person name="Murali S."/>
            <person name="Richards S."/>
            <person name="Bandaranaike D."/>
            <person name="Bellair M."/>
            <person name="Blankenburg K."/>
            <person name="Chao H."/>
            <person name="Dinh H."/>
            <person name="Doddapaneni H."/>
            <person name="Dugan-Rocha S."/>
            <person name="Elkadiri S."/>
            <person name="Gnanaolivu R."/>
            <person name="Hernandez B."/>
            <person name="Skinner E."/>
            <person name="Javaid M."/>
            <person name="Lee S."/>
            <person name="Li M."/>
            <person name="Ming W."/>
            <person name="Munidasa M."/>
            <person name="Muniz J."/>
            <person name="Nguyen L."/>
            <person name="Hughes D."/>
            <person name="Osuji N."/>
            <person name="Pu L.-L."/>
            <person name="Puazo M."/>
            <person name="Qu C."/>
            <person name="Quiroz J."/>
            <person name="Raj R."/>
            <person name="Weissenberger G."/>
            <person name="Xin Y."/>
            <person name="Zou X."/>
            <person name="Han Y."/>
            <person name="Worley K."/>
            <person name="Muzny D."/>
            <person name="Gibbs R."/>
        </authorList>
    </citation>
    <scope>NUCLEOTIDE SEQUENCE</scope>
    <source>
        <strain evidence="15">Sampled in the wild</strain>
    </source>
</reference>
<dbReference type="Gene3D" id="1.10.630.10">
    <property type="entry name" value="Cytochrome P450"/>
    <property type="match status" value="1"/>
</dbReference>
<keyword evidence="9 14" id="KW-0560">Oxidoreductase</keyword>
<dbReference type="PROSITE" id="PS00086">
    <property type="entry name" value="CYTOCHROME_P450"/>
    <property type="match status" value="1"/>
</dbReference>
<dbReference type="Proteomes" id="UP000792457">
    <property type="component" value="Unassembled WGS sequence"/>
</dbReference>
<evidence type="ECO:0000313" key="16">
    <source>
        <dbReference type="Proteomes" id="UP000792457"/>
    </source>
</evidence>
<evidence type="ECO:0000256" key="4">
    <source>
        <dbReference type="ARBA" id="ARBA00010617"/>
    </source>
</evidence>
<dbReference type="PRINTS" id="PR00385">
    <property type="entry name" value="P450"/>
</dbReference>
<proteinExistence type="inferred from homology"/>
<dbReference type="PANTHER" id="PTHR24291">
    <property type="entry name" value="CYTOCHROME P450 FAMILY 4"/>
    <property type="match status" value="1"/>
</dbReference>
<evidence type="ECO:0000256" key="5">
    <source>
        <dbReference type="ARBA" id="ARBA00022617"/>
    </source>
</evidence>
<feature type="binding site" description="axial binding residue" evidence="13">
    <location>
        <position position="403"/>
    </location>
    <ligand>
        <name>heme</name>
        <dbReference type="ChEBI" id="CHEBI:30413"/>
    </ligand>
    <ligandPart>
        <name>Fe</name>
        <dbReference type="ChEBI" id="CHEBI:18248"/>
    </ligandPart>
</feature>
<organism evidence="15 16">
    <name type="scientific">Ladona fulva</name>
    <name type="common">Scarce chaser dragonfly</name>
    <name type="synonym">Libellula fulva</name>
    <dbReference type="NCBI Taxonomy" id="123851"/>
    <lineage>
        <taxon>Eukaryota</taxon>
        <taxon>Metazoa</taxon>
        <taxon>Ecdysozoa</taxon>
        <taxon>Arthropoda</taxon>
        <taxon>Hexapoda</taxon>
        <taxon>Insecta</taxon>
        <taxon>Pterygota</taxon>
        <taxon>Palaeoptera</taxon>
        <taxon>Odonata</taxon>
        <taxon>Epiprocta</taxon>
        <taxon>Anisoptera</taxon>
        <taxon>Libelluloidea</taxon>
        <taxon>Libellulidae</taxon>
        <taxon>Ladona</taxon>
    </lineage>
</organism>
<evidence type="ECO:0000256" key="7">
    <source>
        <dbReference type="ARBA" id="ARBA00022824"/>
    </source>
</evidence>
<keyword evidence="8" id="KW-0492">Microsome</keyword>
<dbReference type="CDD" id="cd20628">
    <property type="entry name" value="CYP4"/>
    <property type="match status" value="1"/>
</dbReference>
<dbReference type="PANTHER" id="PTHR24291:SF189">
    <property type="entry name" value="CYTOCHROME P450 4C3-RELATED"/>
    <property type="match status" value="1"/>
</dbReference>
<dbReference type="InterPro" id="IPR050196">
    <property type="entry name" value="Cytochrome_P450_Monoox"/>
</dbReference>
<evidence type="ECO:0000256" key="12">
    <source>
        <dbReference type="ARBA" id="ARBA00023136"/>
    </source>
</evidence>
<keyword evidence="11 14" id="KW-0503">Monooxygenase</keyword>
<dbReference type="InterPro" id="IPR001128">
    <property type="entry name" value="Cyt_P450"/>
</dbReference>
<accession>A0A8K0NU84</accession>
<evidence type="ECO:0000256" key="14">
    <source>
        <dbReference type="RuleBase" id="RU000461"/>
    </source>
</evidence>
<comment type="caution">
    <text evidence="15">The sequence shown here is derived from an EMBL/GenBank/DDBJ whole genome shotgun (WGS) entry which is preliminary data.</text>
</comment>
<keyword evidence="10 13" id="KW-0408">Iron</keyword>
<dbReference type="AlphaFoldDB" id="A0A8K0NU84"/>
<dbReference type="InterPro" id="IPR017972">
    <property type="entry name" value="Cyt_P450_CS"/>
</dbReference>
<evidence type="ECO:0000256" key="11">
    <source>
        <dbReference type="ARBA" id="ARBA00023033"/>
    </source>
</evidence>
<dbReference type="InterPro" id="IPR036396">
    <property type="entry name" value="Cyt_P450_sf"/>
</dbReference>
<dbReference type="InterPro" id="IPR002401">
    <property type="entry name" value="Cyt_P450_E_grp-I"/>
</dbReference>
<dbReference type="PRINTS" id="PR00463">
    <property type="entry name" value="EP450I"/>
</dbReference>
<dbReference type="GO" id="GO:0016705">
    <property type="term" value="F:oxidoreductase activity, acting on paired donors, with incorporation or reduction of molecular oxygen"/>
    <property type="evidence" value="ECO:0007669"/>
    <property type="project" value="InterPro"/>
</dbReference>
<evidence type="ECO:0000256" key="3">
    <source>
        <dbReference type="ARBA" id="ARBA00004406"/>
    </source>
</evidence>
<comment type="subcellular location">
    <subcellularLocation>
        <location evidence="3">Endoplasmic reticulum membrane</location>
        <topology evidence="3">Peripheral membrane protein</topology>
    </subcellularLocation>
    <subcellularLocation>
        <location evidence="2">Microsome membrane</location>
        <topology evidence="2">Peripheral membrane protein</topology>
    </subcellularLocation>
</comment>
<dbReference type="EMBL" id="KZ308124">
    <property type="protein sequence ID" value="KAG8222111.1"/>
    <property type="molecule type" value="Genomic_DNA"/>
</dbReference>
<reference evidence="15" key="1">
    <citation type="submission" date="2013-04" db="EMBL/GenBank/DDBJ databases">
        <authorList>
            <person name="Qu J."/>
            <person name="Murali S.C."/>
            <person name="Bandaranaike D."/>
            <person name="Bellair M."/>
            <person name="Blankenburg K."/>
            <person name="Chao H."/>
            <person name="Dinh H."/>
            <person name="Doddapaneni H."/>
            <person name="Downs B."/>
            <person name="Dugan-Rocha S."/>
            <person name="Elkadiri S."/>
            <person name="Gnanaolivu R.D."/>
            <person name="Hernandez B."/>
            <person name="Javaid M."/>
            <person name="Jayaseelan J.C."/>
            <person name="Lee S."/>
            <person name="Li M."/>
            <person name="Ming W."/>
            <person name="Munidasa M."/>
            <person name="Muniz J."/>
            <person name="Nguyen L."/>
            <person name="Ongeri F."/>
            <person name="Osuji N."/>
            <person name="Pu L.-L."/>
            <person name="Puazo M."/>
            <person name="Qu C."/>
            <person name="Quiroz J."/>
            <person name="Raj R."/>
            <person name="Weissenberger G."/>
            <person name="Xin Y."/>
            <person name="Zou X."/>
            <person name="Han Y."/>
            <person name="Richards S."/>
            <person name="Worley K."/>
            <person name="Muzny D."/>
            <person name="Gibbs R."/>
        </authorList>
    </citation>
    <scope>NUCLEOTIDE SEQUENCE</scope>
    <source>
        <strain evidence="15">Sampled in the wild</strain>
    </source>
</reference>
<dbReference type="GO" id="GO:0005789">
    <property type="term" value="C:endoplasmic reticulum membrane"/>
    <property type="evidence" value="ECO:0007669"/>
    <property type="project" value="UniProtKB-SubCell"/>
</dbReference>
<keyword evidence="5 13" id="KW-0349">Heme</keyword>
<dbReference type="GO" id="GO:0004497">
    <property type="term" value="F:monooxygenase activity"/>
    <property type="evidence" value="ECO:0007669"/>
    <property type="project" value="UniProtKB-KW"/>
</dbReference>
<evidence type="ECO:0000256" key="8">
    <source>
        <dbReference type="ARBA" id="ARBA00022848"/>
    </source>
</evidence>
<evidence type="ECO:0000256" key="9">
    <source>
        <dbReference type="ARBA" id="ARBA00023002"/>
    </source>
</evidence>
<protein>
    <recommendedName>
        <fullName evidence="17">Cytochrome P450</fullName>
    </recommendedName>
</protein>
<dbReference type="GO" id="GO:0020037">
    <property type="term" value="F:heme binding"/>
    <property type="evidence" value="ECO:0007669"/>
    <property type="project" value="InterPro"/>
</dbReference>
<keyword evidence="6 13" id="KW-0479">Metal-binding</keyword>
<dbReference type="SUPFAM" id="SSF48264">
    <property type="entry name" value="Cytochrome P450"/>
    <property type="match status" value="1"/>
</dbReference>
<dbReference type="GO" id="GO:0005506">
    <property type="term" value="F:iron ion binding"/>
    <property type="evidence" value="ECO:0007669"/>
    <property type="project" value="InterPro"/>
</dbReference>
<keyword evidence="16" id="KW-1185">Reference proteome</keyword>
<evidence type="ECO:0008006" key="17">
    <source>
        <dbReference type="Google" id="ProtNLM"/>
    </source>
</evidence>
<evidence type="ECO:0000256" key="13">
    <source>
        <dbReference type="PIRSR" id="PIRSR602401-1"/>
    </source>
</evidence>
<evidence type="ECO:0000256" key="10">
    <source>
        <dbReference type="ARBA" id="ARBA00023004"/>
    </source>
</evidence>
<sequence>MLYLSIMFFQVQRECYEKYGPLFRLWIGPFAFVFLAGHEQVQPVLSSSVHIEKSYEYRCLKSWLATGLLTSGGKKWHSRRKLLTGAFHTSLLESYIDSLSRGAEELVSKINGHLSKNNPVDWSEDINVVPIIKLVALDAICETIMGFNMKALEGGKNSEYVEAIHKATAILQFRFISPWLRSDIVFNTSSYGKEYNKNVAVIQKFTQKVIKERKEEMKASEENKSPKSGKARKSFLDLLLDLSENGNMLSDEDIREEVDTFMFAGHDTTSAAISFALFALGNHPEVQEKIVNEAEEMLAGMDPEKLTVAQLGKFEYLDCVVKECLRVYPSVPIVARELQSPLTICGHTFPAQTCLLISTFLLHRDPAFFPNPDMFDPDRFKNSENRNRNPFAYTPFSAGSRNCIGKNTSFI</sequence>